<feature type="transmembrane region" description="Helical" evidence="12">
    <location>
        <begin position="625"/>
        <end position="644"/>
    </location>
</feature>
<evidence type="ECO:0000256" key="9">
    <source>
        <dbReference type="ARBA" id="ARBA00023136"/>
    </source>
</evidence>
<name>A0A409Y5D1_9AGAR</name>
<evidence type="ECO:0000256" key="5">
    <source>
        <dbReference type="ARBA" id="ARBA00022679"/>
    </source>
</evidence>
<feature type="transmembrane region" description="Helical" evidence="12">
    <location>
        <begin position="279"/>
        <end position="298"/>
    </location>
</feature>
<proteinExistence type="inferred from homology"/>
<evidence type="ECO:0000256" key="10">
    <source>
        <dbReference type="ARBA" id="ARBA00044721"/>
    </source>
</evidence>
<dbReference type="Pfam" id="PF20152">
    <property type="entry name" value="DUF6534"/>
    <property type="match status" value="1"/>
</dbReference>
<dbReference type="Pfam" id="PF03901">
    <property type="entry name" value="Glyco_transf_22"/>
    <property type="match status" value="1"/>
</dbReference>
<feature type="transmembrane region" description="Helical" evidence="12">
    <location>
        <begin position="574"/>
        <end position="592"/>
    </location>
</feature>
<dbReference type="OrthoDB" id="19039at2759"/>
<evidence type="ECO:0000256" key="8">
    <source>
        <dbReference type="ARBA" id="ARBA00022989"/>
    </source>
</evidence>
<sequence length="815" mass="90700">MSPAISSIPLDIVPKTGPRVSFELRFAVWCMTRILIQVNRSSDLRCIGHCLEFFQPKSVRYHSECQRELTDNSIFCDVKDIYFLAFPNDPLRNKFFVYGVYVLELVQTGIVAVTFFRAFGTGFGDYAFLDQIGPSWFSIPILSGLVAFLADIFYAYRISVLAESYWVAGSVVFLAITQLAGSIAQGVEMQQVGLFSGLLGTQFKVATAFWNGGSALCDVIIAVCMAFYLTRRGSELGMPSTQRLLRRVVTLIIGSGAATASIAILNFDVSDSDLDTMSIALDALIFATAWGHVLLAPYTKVEESFNLHATHDVLMYGVGRDNLHKYDHFTFPGAVPRTFIGSILLAWLSRPAIQVAALMGLYRDKSDLQIIVRLVLATLNALTLALIRRGASRRFGRTTGLFFTLLTCSQFHLPFWMGRTIPNMFATIPVNLVTYLLIDHAPNATRPSERKLTWAVALLTSTAAIIRAEVALLLAPLALQLLYSRQLPFSKLLKVGILSGIISAGMSILVDSYFWQQWPIWPEFTGIYFNVVQGKSSEWGVSPWHTYIASYLPKLLLASLPLSFIGLITDQRRIIPLLFPPACFVALISNLGHKEWRFVVYVVPLFNVAAARGARWMVSRRKNALLGRLAFLVACGLVVLNVAFTSLSTIASMKNYPGGEALLTFHQLYSESDISPAPHVHISNLAAQTGASLFLQLNSPPYYRVPGNPHSGYVTAEDWRYNKTENIPLAALSSSDNAFTHLISESPPSQLDGNIWKSVKTIKGFDRWSIDWELLLRGSKGGEKLDLMKRLNLRQILRLVESEKLWILERDEVTS</sequence>
<evidence type="ECO:0000256" key="11">
    <source>
        <dbReference type="ARBA" id="ARBA00048899"/>
    </source>
</evidence>
<comment type="pathway">
    <text evidence="2">Protein modification; protein glycosylation.</text>
</comment>
<dbReference type="FunCoup" id="A0A409Y5D1">
    <property type="interactions" value="156"/>
</dbReference>
<feature type="transmembrane region" description="Helical" evidence="12">
    <location>
        <begin position="452"/>
        <end position="483"/>
    </location>
</feature>
<dbReference type="GO" id="GO:0005789">
    <property type="term" value="C:endoplasmic reticulum membrane"/>
    <property type="evidence" value="ECO:0007669"/>
    <property type="project" value="UniProtKB-SubCell"/>
</dbReference>
<dbReference type="GO" id="GO:0052917">
    <property type="term" value="F:dol-P-Man:Man(7)GlcNAc(2)-PP-Dol alpha-1,6-mannosyltransferase activity"/>
    <property type="evidence" value="ECO:0007669"/>
    <property type="project" value="UniProtKB-EC"/>
</dbReference>
<dbReference type="STRING" id="231916.A0A409Y5D1"/>
<evidence type="ECO:0000256" key="1">
    <source>
        <dbReference type="ARBA" id="ARBA00004477"/>
    </source>
</evidence>
<dbReference type="EMBL" id="NHYE01001141">
    <property type="protein sequence ID" value="PPQ98171.1"/>
    <property type="molecule type" value="Genomic_DNA"/>
</dbReference>
<dbReference type="PANTHER" id="PTHR22760:SF1">
    <property type="entry name" value="DOL-P-MAN:MAN(7)GLCNAC(2)-PP-DOL ALPHA-1,6-MANNOSYLTRANSFERASE"/>
    <property type="match status" value="1"/>
</dbReference>
<comment type="similarity">
    <text evidence="3 12">Belongs to the glycosyltransferase 22 family.</text>
</comment>
<evidence type="ECO:0000313" key="15">
    <source>
        <dbReference type="Proteomes" id="UP000284706"/>
    </source>
</evidence>
<evidence type="ECO:0000259" key="13">
    <source>
        <dbReference type="Pfam" id="PF20152"/>
    </source>
</evidence>
<keyword evidence="4 12" id="KW-0328">Glycosyltransferase</keyword>
<keyword evidence="6 12" id="KW-0812">Transmembrane</keyword>
<evidence type="ECO:0000256" key="7">
    <source>
        <dbReference type="ARBA" id="ARBA00022824"/>
    </source>
</evidence>
<protein>
    <recommendedName>
        <fullName evidence="12">Mannosyltransferase</fullName>
        <ecNumber evidence="12">2.4.1.-</ecNumber>
    </recommendedName>
</protein>
<dbReference type="EC" id="2.4.1.-" evidence="12"/>
<evidence type="ECO:0000256" key="12">
    <source>
        <dbReference type="RuleBase" id="RU363075"/>
    </source>
</evidence>
<keyword evidence="5" id="KW-0808">Transferase</keyword>
<keyword evidence="15" id="KW-1185">Reference proteome</keyword>
<keyword evidence="9 12" id="KW-0472">Membrane</keyword>
<feature type="transmembrane region" description="Helical" evidence="12">
    <location>
        <begin position="95"/>
        <end position="116"/>
    </location>
</feature>
<feature type="transmembrane region" description="Helical" evidence="12">
    <location>
        <begin position="495"/>
        <end position="515"/>
    </location>
</feature>
<comment type="subcellular location">
    <subcellularLocation>
        <location evidence="1 12">Endoplasmic reticulum membrane</location>
        <topology evidence="1 12">Multi-pass membrane protein</topology>
    </subcellularLocation>
</comment>
<feature type="transmembrane region" description="Helical" evidence="12">
    <location>
        <begin position="136"/>
        <end position="156"/>
    </location>
</feature>
<feature type="transmembrane region" description="Helical" evidence="12">
    <location>
        <begin position="207"/>
        <end position="228"/>
    </location>
</feature>
<feature type="transmembrane region" description="Helical" evidence="12">
    <location>
        <begin position="248"/>
        <end position="267"/>
    </location>
</feature>
<dbReference type="InParanoid" id="A0A409Y5D1"/>
<feature type="domain" description="DUF6534" evidence="13">
    <location>
        <begin position="214"/>
        <end position="267"/>
    </location>
</feature>
<dbReference type="PANTHER" id="PTHR22760">
    <property type="entry name" value="GLYCOSYLTRANSFERASE"/>
    <property type="match status" value="1"/>
</dbReference>
<feature type="transmembrane region" description="Helical" evidence="12">
    <location>
        <begin position="598"/>
        <end position="618"/>
    </location>
</feature>
<evidence type="ECO:0000313" key="14">
    <source>
        <dbReference type="EMBL" id="PPQ98171.1"/>
    </source>
</evidence>
<feature type="transmembrane region" description="Helical" evidence="12">
    <location>
        <begin position="165"/>
        <end position="187"/>
    </location>
</feature>
<gene>
    <name evidence="14" type="ORF">CVT26_003217</name>
</gene>
<feature type="transmembrane region" description="Helical" evidence="12">
    <location>
        <begin position="368"/>
        <end position="387"/>
    </location>
</feature>
<evidence type="ECO:0000256" key="6">
    <source>
        <dbReference type="ARBA" id="ARBA00022692"/>
    </source>
</evidence>
<reference evidence="14 15" key="1">
    <citation type="journal article" date="2018" name="Evol. Lett.">
        <title>Horizontal gene cluster transfer increased hallucinogenic mushroom diversity.</title>
        <authorList>
            <person name="Reynolds H.T."/>
            <person name="Vijayakumar V."/>
            <person name="Gluck-Thaler E."/>
            <person name="Korotkin H.B."/>
            <person name="Matheny P.B."/>
            <person name="Slot J.C."/>
        </authorList>
    </citation>
    <scope>NUCLEOTIDE SEQUENCE [LARGE SCALE GENOMIC DNA]</scope>
    <source>
        <strain evidence="14 15">SRW20</strain>
    </source>
</reference>
<organism evidence="14 15">
    <name type="scientific">Gymnopilus dilepis</name>
    <dbReference type="NCBI Taxonomy" id="231916"/>
    <lineage>
        <taxon>Eukaryota</taxon>
        <taxon>Fungi</taxon>
        <taxon>Dikarya</taxon>
        <taxon>Basidiomycota</taxon>
        <taxon>Agaricomycotina</taxon>
        <taxon>Agaricomycetes</taxon>
        <taxon>Agaricomycetidae</taxon>
        <taxon>Agaricales</taxon>
        <taxon>Agaricineae</taxon>
        <taxon>Hymenogastraceae</taxon>
        <taxon>Gymnopilus</taxon>
    </lineage>
</organism>
<comment type="caution">
    <text evidence="14">The sequence shown here is derived from an EMBL/GenBank/DDBJ whole genome shotgun (WGS) entry which is preliminary data.</text>
</comment>
<dbReference type="InterPro" id="IPR005599">
    <property type="entry name" value="GPI_mannosylTrfase"/>
</dbReference>
<comment type="catalytic activity">
    <reaction evidence="11">
        <text>an alpha-D-Man-(1-&gt;2)-alpha-D-Man-(1-&gt;2)-alpha-D-Man-(1-&gt;3)-[alpha-D-Man-(1-&gt;2)-alpha-D-Man-(1-&gt;3)-alpha-D-Man-(1-&gt;6)]-beta-D-Man-(1-&gt;4)-beta-D-GlcNAc-(1-&gt;4)-alpha-D-GlcNAc-diphospho-di-trans,poly-cis-dolichol + a di-trans,poly-cis-dolichyl beta-D-mannosyl phosphate = an alpha-D-Man-(1-&gt;2)-alpha-D-Man-(1-&gt;2)-alpha-D-Man-(1-&gt;3)-[alpha-D-Man-(1-&gt;2)-alpha-D-Man-(1-&gt;3)-[alpha-D-Man-(1-&gt;6)]-alpha-D-Man-(1-&gt;6)]-beta-D-Man-(1-&gt;4)-beta-D-GlcNAc-(1-&gt;4)-alpha-D-GlcNAc-diphospho-di-trans,poly-cis-dolichol + a di-trans,poly-cis-dolichyl phosphate + H(+)</text>
        <dbReference type="Rhea" id="RHEA:29535"/>
        <dbReference type="Rhea" id="RHEA-COMP:19498"/>
        <dbReference type="Rhea" id="RHEA-COMP:19501"/>
        <dbReference type="Rhea" id="RHEA-COMP:19518"/>
        <dbReference type="Rhea" id="RHEA-COMP:19519"/>
        <dbReference type="ChEBI" id="CHEBI:15378"/>
        <dbReference type="ChEBI" id="CHEBI:57683"/>
        <dbReference type="ChEBI" id="CHEBI:58211"/>
        <dbReference type="ChEBI" id="CHEBI:132517"/>
        <dbReference type="ChEBI" id="CHEBI:132519"/>
        <dbReference type="EC" id="2.4.1.260"/>
    </reaction>
    <physiologicalReaction direction="left-to-right" evidence="11">
        <dbReference type="Rhea" id="RHEA:29536"/>
    </physiologicalReaction>
</comment>
<comment type="function">
    <text evidence="10">Mannosyltransferase that operates in the biosynthetic pathway of dolichol-linked oligosaccharides, the glycan precursors employed in protein asparagine (N)-glycosylation. The assembly of dolichol-linked oligosaccharides begins on the cytosolic side of the endoplasmic reticulum membrane and finishes in its lumen. The sequential addition of sugars to dolichol pyrophosphate produces dolichol-linked oligosaccharides containing fourteen sugars, including two GlcNAcs, nine mannoses and three glucoses. Once assembled, the oligosaccharide is transferred from the lipid to nascent proteins by oligosaccharyltransferases. In the lumen of the endoplasmic reticulum, adds the eighth mannose residue in an alpha-1,6 linkage onto Man(7)GlcNAc(2)-PP-dolichol to produce Man(8)GlcNAc(2)-PP-dolichol.</text>
</comment>
<dbReference type="AlphaFoldDB" id="A0A409Y5D1"/>
<dbReference type="UniPathway" id="UPA00378"/>
<dbReference type="GO" id="GO:0006487">
    <property type="term" value="P:protein N-linked glycosylation"/>
    <property type="evidence" value="ECO:0007669"/>
    <property type="project" value="TreeGrafter"/>
</dbReference>
<evidence type="ECO:0000256" key="2">
    <source>
        <dbReference type="ARBA" id="ARBA00004922"/>
    </source>
</evidence>
<feature type="transmembrane region" description="Helical" evidence="12">
    <location>
        <begin position="544"/>
        <end position="567"/>
    </location>
</feature>
<evidence type="ECO:0000256" key="3">
    <source>
        <dbReference type="ARBA" id="ARBA00007063"/>
    </source>
</evidence>
<evidence type="ECO:0000256" key="4">
    <source>
        <dbReference type="ARBA" id="ARBA00022676"/>
    </source>
</evidence>
<keyword evidence="7 12" id="KW-0256">Endoplasmic reticulum</keyword>
<dbReference type="Proteomes" id="UP000284706">
    <property type="component" value="Unassembled WGS sequence"/>
</dbReference>
<keyword evidence="8 12" id="KW-1133">Transmembrane helix</keyword>
<accession>A0A409Y5D1</accession>
<dbReference type="InterPro" id="IPR045339">
    <property type="entry name" value="DUF6534"/>
</dbReference>